<feature type="transmembrane region" description="Helical" evidence="5">
    <location>
        <begin position="82"/>
        <end position="102"/>
    </location>
</feature>
<proteinExistence type="predicted"/>
<evidence type="ECO:0000259" key="6">
    <source>
        <dbReference type="Pfam" id="PF00916"/>
    </source>
</evidence>
<organism evidence="7 8">
    <name type="scientific">Nitrospina watsonii</name>
    <dbReference type="NCBI Taxonomy" id="1323948"/>
    <lineage>
        <taxon>Bacteria</taxon>
        <taxon>Pseudomonadati</taxon>
        <taxon>Nitrospinota/Tectimicrobiota group</taxon>
        <taxon>Nitrospinota</taxon>
        <taxon>Nitrospinia</taxon>
        <taxon>Nitrospinales</taxon>
        <taxon>Nitrospinaceae</taxon>
        <taxon>Nitrospina</taxon>
    </lineage>
</organism>
<feature type="transmembrane region" description="Helical" evidence="5">
    <location>
        <begin position="241"/>
        <end position="262"/>
    </location>
</feature>
<evidence type="ECO:0000256" key="5">
    <source>
        <dbReference type="SAM" id="Phobius"/>
    </source>
</evidence>
<comment type="subcellular location">
    <subcellularLocation>
        <location evidence="1">Membrane</location>
        <topology evidence="1">Multi-pass membrane protein</topology>
    </subcellularLocation>
</comment>
<name>A0ABM9HAW1_9BACT</name>
<evidence type="ECO:0000256" key="4">
    <source>
        <dbReference type="ARBA" id="ARBA00023136"/>
    </source>
</evidence>
<protein>
    <submittedName>
        <fullName evidence="7">Sulfate_transp domain-containing protein</fullName>
    </submittedName>
</protein>
<evidence type="ECO:0000256" key="2">
    <source>
        <dbReference type="ARBA" id="ARBA00022692"/>
    </source>
</evidence>
<evidence type="ECO:0000256" key="3">
    <source>
        <dbReference type="ARBA" id="ARBA00022989"/>
    </source>
</evidence>
<dbReference type="InterPro" id="IPR011547">
    <property type="entry name" value="SLC26A/SulP_dom"/>
</dbReference>
<reference evidence="7 8" key="1">
    <citation type="submission" date="2022-09" db="EMBL/GenBank/DDBJ databases">
        <authorList>
            <person name="Kop L."/>
        </authorList>
    </citation>
    <scope>NUCLEOTIDE SEQUENCE [LARGE SCALE GENOMIC DNA]</scope>
    <source>
        <strain evidence="7 8">347</strain>
    </source>
</reference>
<feature type="transmembrane region" description="Helical" evidence="5">
    <location>
        <begin position="190"/>
        <end position="210"/>
    </location>
</feature>
<dbReference type="RefSeq" id="WP_282010250.1">
    <property type="nucleotide sequence ID" value="NZ_OX336137.1"/>
</dbReference>
<dbReference type="Pfam" id="PF00916">
    <property type="entry name" value="Sulfate_transp"/>
    <property type="match status" value="1"/>
</dbReference>
<sequence>MSFSGFEIKREDFLSSMVVFLVAIPLSLGIGIVSGVSAESALIAAIVGGIVVGLLSGSPLMVSGPAAGLTVLVYQAVQDHGILALAAIIVFCGLFQIILGAFKLGSLFAKVPKSILHGMLSAIGFIILVGQLHVLAGERISGKPFEVMLKLWPTFEDAITHATYIVEPVLALGLLAIAILVFWPRLVPKLSWIPGALPAVVIATLLSFNLEMDRLSISDLIPTAKESFSHFFSFEWMDKGWVLLATGLAFALVASAESLLTARAADILVRDRDGESNRADSDLNREMMAQGMGNTVSGVLGGLPVTGVIARTSANINSGAKTRWSTVMHGSFILFFALAWPELLGHIPLTALAAILVVTGFRLLNVRGLVKTFKAGFADGLTWLVTFGAIVSIDLLNGLLIGLGFALAVHLFVRNPIETKKKMKRQLKKVSDGD</sequence>
<feature type="transmembrane region" description="Helical" evidence="5">
    <location>
        <begin position="41"/>
        <end position="62"/>
    </location>
</feature>
<dbReference type="PANTHER" id="PTHR11814">
    <property type="entry name" value="SULFATE TRANSPORTER"/>
    <property type="match status" value="1"/>
</dbReference>
<feature type="transmembrane region" description="Helical" evidence="5">
    <location>
        <begin position="13"/>
        <end position="34"/>
    </location>
</feature>
<feature type="transmembrane region" description="Helical" evidence="5">
    <location>
        <begin position="158"/>
        <end position="183"/>
    </location>
</feature>
<feature type="transmembrane region" description="Helical" evidence="5">
    <location>
        <begin position="346"/>
        <end position="364"/>
    </location>
</feature>
<keyword evidence="2 5" id="KW-0812">Transmembrane</keyword>
<feature type="domain" description="SLC26A/SulP transporter" evidence="6">
    <location>
        <begin position="11"/>
        <end position="386"/>
    </location>
</feature>
<accession>A0ABM9HAW1</accession>
<keyword evidence="8" id="KW-1185">Reference proteome</keyword>
<gene>
    <name evidence="7" type="ORF">NSPWAT_0441</name>
</gene>
<dbReference type="InterPro" id="IPR001902">
    <property type="entry name" value="SLC26A/SulP_fam"/>
</dbReference>
<keyword evidence="4 5" id="KW-0472">Membrane</keyword>
<evidence type="ECO:0000256" key="1">
    <source>
        <dbReference type="ARBA" id="ARBA00004141"/>
    </source>
</evidence>
<dbReference type="Proteomes" id="UP001157733">
    <property type="component" value="Chromosome"/>
</dbReference>
<feature type="transmembrane region" description="Helical" evidence="5">
    <location>
        <begin position="376"/>
        <end position="393"/>
    </location>
</feature>
<evidence type="ECO:0000313" key="8">
    <source>
        <dbReference type="Proteomes" id="UP001157733"/>
    </source>
</evidence>
<keyword evidence="3 5" id="KW-1133">Transmembrane helix</keyword>
<feature type="transmembrane region" description="Helical" evidence="5">
    <location>
        <begin position="114"/>
        <end position="136"/>
    </location>
</feature>
<evidence type="ECO:0000313" key="7">
    <source>
        <dbReference type="EMBL" id="CAI2717300.1"/>
    </source>
</evidence>
<dbReference type="EMBL" id="OX336137">
    <property type="protein sequence ID" value="CAI2717300.1"/>
    <property type="molecule type" value="Genomic_DNA"/>
</dbReference>